<dbReference type="EMBL" id="SNRY01000023">
    <property type="protein sequence ID" value="KAA6350763.1"/>
    <property type="molecule type" value="Genomic_DNA"/>
</dbReference>
<gene>
    <name evidence="1" type="ORF">EZS27_001867</name>
</gene>
<evidence type="ECO:0000313" key="1">
    <source>
        <dbReference type="EMBL" id="KAA6350763.1"/>
    </source>
</evidence>
<evidence type="ECO:0008006" key="2">
    <source>
        <dbReference type="Google" id="ProtNLM"/>
    </source>
</evidence>
<dbReference type="AlphaFoldDB" id="A0A5J4SZG5"/>
<reference evidence="1" key="1">
    <citation type="submission" date="2019-03" db="EMBL/GenBank/DDBJ databases">
        <title>Single cell metagenomics reveals metabolic interactions within the superorganism composed of flagellate Streblomastix strix and complex community of Bacteroidetes bacteria on its surface.</title>
        <authorList>
            <person name="Treitli S.C."/>
            <person name="Kolisko M."/>
            <person name="Husnik F."/>
            <person name="Keeling P."/>
            <person name="Hampl V."/>
        </authorList>
    </citation>
    <scope>NUCLEOTIDE SEQUENCE</scope>
    <source>
        <strain evidence="1">STM</strain>
    </source>
</reference>
<comment type="caution">
    <text evidence="1">The sequence shown here is derived from an EMBL/GenBank/DDBJ whole genome shotgun (WGS) entry which is preliminary data.</text>
</comment>
<protein>
    <recommendedName>
        <fullName evidence="2">Bro-N domain-containing protein</fullName>
    </recommendedName>
</protein>
<dbReference type="PANTHER" id="PTHR35810:SF1">
    <property type="entry name" value="CYTOPLASMIC PROTEIN"/>
    <property type="match status" value="1"/>
</dbReference>
<organism evidence="1">
    <name type="scientific">termite gut metagenome</name>
    <dbReference type="NCBI Taxonomy" id="433724"/>
    <lineage>
        <taxon>unclassified sequences</taxon>
        <taxon>metagenomes</taxon>
        <taxon>organismal metagenomes</taxon>
    </lineage>
</organism>
<dbReference type="PANTHER" id="PTHR35810">
    <property type="entry name" value="CYTOPLASMIC PROTEIN-RELATED"/>
    <property type="match status" value="1"/>
</dbReference>
<proteinExistence type="predicted"/>
<sequence>MSNNKLQPIDSSFILYQDDNGVTNVNVRFDGEDVWLSQPQIALLFDTTRENIVQHIGNIYKEGELLENRTCKDFLQVQVEGNRRVKRNIPFYNLDTIVSVGYAI</sequence>
<accession>A0A5J4SZG5</accession>
<name>A0A5J4SZG5_9ZZZZ</name>